<reference evidence="1 2" key="1">
    <citation type="journal article" date="2016" name="Nat. Commun.">
        <title>Thousands of microbial genomes shed light on interconnected biogeochemical processes in an aquifer system.</title>
        <authorList>
            <person name="Anantharaman K."/>
            <person name="Brown C.T."/>
            <person name="Hug L.A."/>
            <person name="Sharon I."/>
            <person name="Castelle C.J."/>
            <person name="Probst A.J."/>
            <person name="Thomas B.C."/>
            <person name="Singh A."/>
            <person name="Wilkins M.J."/>
            <person name="Karaoz U."/>
            <person name="Brodie E.L."/>
            <person name="Williams K.H."/>
            <person name="Hubbard S.S."/>
            <person name="Banfield J.F."/>
        </authorList>
    </citation>
    <scope>NUCLEOTIDE SEQUENCE [LARGE SCALE GENOMIC DNA]</scope>
</reference>
<dbReference type="AlphaFoldDB" id="A0A1F6AW77"/>
<accession>A0A1F6AW77</accession>
<protein>
    <submittedName>
        <fullName evidence="1">Uncharacterized protein</fullName>
    </submittedName>
</protein>
<evidence type="ECO:0000313" key="2">
    <source>
        <dbReference type="Proteomes" id="UP000176409"/>
    </source>
</evidence>
<sequence length="88" mass="10026">MLLGGGFSLVDRVYLGHHSFYDVDINPWWTSMDINPGHQWTSTRGHQLDINGHQPDGLNSFKPILSYPKRILSTWWDVPVGTSLTHLP</sequence>
<comment type="caution">
    <text evidence="1">The sequence shown here is derived from an EMBL/GenBank/DDBJ whole genome shotgun (WGS) entry which is preliminary data.</text>
</comment>
<proteinExistence type="predicted"/>
<evidence type="ECO:0000313" key="1">
    <source>
        <dbReference type="EMBL" id="OGG28939.1"/>
    </source>
</evidence>
<gene>
    <name evidence="1" type="ORF">A2973_01395</name>
</gene>
<dbReference type="Proteomes" id="UP000176409">
    <property type="component" value="Unassembled WGS sequence"/>
</dbReference>
<organism evidence="1 2">
    <name type="scientific">Candidatus Gottesmanbacteria bacterium RIFCSPLOWO2_01_FULL_49_10</name>
    <dbReference type="NCBI Taxonomy" id="1798396"/>
    <lineage>
        <taxon>Bacteria</taxon>
        <taxon>Candidatus Gottesmaniibacteriota</taxon>
    </lineage>
</organism>
<dbReference type="EMBL" id="MFJZ01000063">
    <property type="protein sequence ID" value="OGG28939.1"/>
    <property type="molecule type" value="Genomic_DNA"/>
</dbReference>
<dbReference type="STRING" id="1798396.A2973_01395"/>
<name>A0A1F6AW77_9BACT</name>